<dbReference type="AlphaFoldDB" id="G0EFI2"/>
<dbReference type="EMBL" id="CP002838">
    <property type="protein sequence ID" value="AEM39006.1"/>
    <property type="molecule type" value="Genomic_DNA"/>
</dbReference>
<dbReference type="eggNOG" id="arCOG00710">
    <property type="taxonomic scope" value="Archaea"/>
</dbReference>
<dbReference type="InterPro" id="IPR029060">
    <property type="entry name" value="PIN-like_dom_sf"/>
</dbReference>
<reference evidence="2 3" key="1">
    <citation type="journal article" date="2011" name="Stand. Genomic Sci.">
        <title>Complete genome sequence of the hyperthermophilic chemolithoautotroph Pyrolobus fumarii type strain (1A).</title>
        <authorList>
            <person name="Anderson I."/>
            <person name="Goker M."/>
            <person name="Nolan M."/>
            <person name="Lucas S."/>
            <person name="Hammon N."/>
            <person name="Deshpande S."/>
            <person name="Cheng J.F."/>
            <person name="Tapia R."/>
            <person name="Han C."/>
            <person name="Goodwin L."/>
            <person name="Pitluck S."/>
            <person name="Huntemann M."/>
            <person name="Liolios K."/>
            <person name="Ivanova N."/>
            <person name="Pagani I."/>
            <person name="Mavromatis K."/>
            <person name="Ovchinikova G."/>
            <person name="Pati A."/>
            <person name="Chen A."/>
            <person name="Palaniappan K."/>
            <person name="Land M."/>
            <person name="Hauser L."/>
            <person name="Brambilla E.M."/>
            <person name="Huber H."/>
            <person name="Yasawong M."/>
            <person name="Rohde M."/>
            <person name="Spring S."/>
            <person name="Abt B."/>
            <person name="Sikorski J."/>
            <person name="Wirth R."/>
            <person name="Detter J.C."/>
            <person name="Woyke T."/>
            <person name="Bristow J."/>
            <person name="Eisen J.A."/>
            <person name="Markowitz V."/>
            <person name="Hugenholtz P."/>
            <person name="Kyrpides N.C."/>
            <person name="Klenk H.P."/>
            <person name="Lapidus A."/>
        </authorList>
    </citation>
    <scope>NUCLEOTIDE SEQUENCE [LARGE SCALE GENOMIC DNA]</scope>
    <source>
        <strain evidence="3">DSM 11204 / 1A</strain>
    </source>
</reference>
<keyword evidence="3" id="KW-1185">Reference proteome</keyword>
<dbReference type="InParanoid" id="G0EFI2"/>
<organism evidence="2 3">
    <name type="scientific">Pyrolobus fumarii (strain DSM 11204 / 1A)</name>
    <dbReference type="NCBI Taxonomy" id="694429"/>
    <lineage>
        <taxon>Archaea</taxon>
        <taxon>Thermoproteota</taxon>
        <taxon>Thermoprotei</taxon>
        <taxon>Desulfurococcales</taxon>
        <taxon>Pyrodictiaceae</taxon>
        <taxon>Pyrolobus</taxon>
    </lineage>
</organism>
<name>G0EFI2_PYRF1</name>
<proteinExistence type="predicted"/>
<dbReference type="KEGG" id="pfm:Pyrfu_1141"/>
<evidence type="ECO:0000313" key="2">
    <source>
        <dbReference type="EMBL" id="AEM39006.1"/>
    </source>
</evidence>
<protein>
    <recommendedName>
        <fullName evidence="1">PIN domain-containing protein</fullName>
    </recommendedName>
</protein>
<dbReference type="HOGENOM" id="CLU_2802423_0_0_2"/>
<feature type="domain" description="PIN" evidence="1">
    <location>
        <begin position="2"/>
        <end position="54"/>
    </location>
</feature>
<evidence type="ECO:0000313" key="3">
    <source>
        <dbReference type="Proteomes" id="UP000001037"/>
    </source>
</evidence>
<dbReference type="Proteomes" id="UP000001037">
    <property type="component" value="Chromosome"/>
</dbReference>
<evidence type="ECO:0000259" key="1">
    <source>
        <dbReference type="Pfam" id="PF01850"/>
    </source>
</evidence>
<dbReference type="STRING" id="694429.Pyrfu_1141"/>
<accession>G0EFI2</accession>
<gene>
    <name evidence="2" type="ordered locus">Pyrfu_1141</name>
</gene>
<sequence length="67" mass="7462">MFKIHELARGAALTAARIRLERGVPEVDSLILATAVEAGYDTFYTFDVDFRRLNGETIGQTKIVYLG</sequence>
<dbReference type="SUPFAM" id="SSF88723">
    <property type="entry name" value="PIN domain-like"/>
    <property type="match status" value="1"/>
</dbReference>
<dbReference type="InterPro" id="IPR002716">
    <property type="entry name" value="PIN_dom"/>
</dbReference>
<dbReference type="Pfam" id="PF01850">
    <property type="entry name" value="PIN"/>
    <property type="match status" value="1"/>
</dbReference>